<protein>
    <recommendedName>
        <fullName evidence="3">DNA alkylation repair protein</fullName>
    </recommendedName>
</protein>
<proteinExistence type="predicted"/>
<evidence type="ECO:0000313" key="1">
    <source>
        <dbReference type="EMBL" id="GGC63538.1"/>
    </source>
</evidence>
<dbReference type="RefSeq" id="WP_188672148.1">
    <property type="nucleotide sequence ID" value="NZ_BMJH01000001.1"/>
</dbReference>
<comment type="caution">
    <text evidence="1">The sequence shown here is derived from an EMBL/GenBank/DDBJ whole genome shotgun (WGS) entry which is preliminary data.</text>
</comment>
<reference evidence="1" key="2">
    <citation type="submission" date="2020-09" db="EMBL/GenBank/DDBJ databases">
        <authorList>
            <person name="Sun Q."/>
            <person name="Zhou Y."/>
        </authorList>
    </citation>
    <scope>NUCLEOTIDE SEQUENCE</scope>
    <source>
        <strain evidence="1">CGMCC 1.15478</strain>
    </source>
</reference>
<name>A0A916XDD1_9ACTN</name>
<dbReference type="Gene3D" id="1.25.40.290">
    <property type="entry name" value="ARM repeat domains"/>
    <property type="match status" value="1"/>
</dbReference>
<keyword evidence="2" id="KW-1185">Reference proteome</keyword>
<dbReference type="EMBL" id="BMJH01000001">
    <property type="protein sequence ID" value="GGC63538.1"/>
    <property type="molecule type" value="Genomic_DNA"/>
</dbReference>
<accession>A0A916XDD1</accession>
<dbReference type="SUPFAM" id="SSF48371">
    <property type="entry name" value="ARM repeat"/>
    <property type="match status" value="1"/>
</dbReference>
<evidence type="ECO:0008006" key="3">
    <source>
        <dbReference type="Google" id="ProtNLM"/>
    </source>
</evidence>
<organism evidence="1 2">
    <name type="scientific">Hoyosella rhizosphaerae</name>
    <dbReference type="NCBI Taxonomy" id="1755582"/>
    <lineage>
        <taxon>Bacteria</taxon>
        <taxon>Bacillati</taxon>
        <taxon>Actinomycetota</taxon>
        <taxon>Actinomycetes</taxon>
        <taxon>Mycobacteriales</taxon>
        <taxon>Hoyosellaceae</taxon>
        <taxon>Hoyosella</taxon>
    </lineage>
</organism>
<gene>
    <name evidence="1" type="ORF">GCM10011410_15000</name>
</gene>
<dbReference type="AlphaFoldDB" id="A0A916XDD1"/>
<dbReference type="InterPro" id="IPR016024">
    <property type="entry name" value="ARM-type_fold"/>
</dbReference>
<evidence type="ECO:0000313" key="2">
    <source>
        <dbReference type="Proteomes" id="UP000641514"/>
    </source>
</evidence>
<dbReference type="Proteomes" id="UP000641514">
    <property type="component" value="Unassembled WGS sequence"/>
</dbReference>
<sequence length="361" mass="39638">MPTADELISPSTVRDLAGCVQRTVRSDARALLDCAASLDGLRFGDRVRAVRDAFLADVPGGFDELQATLRLALRDDRFTGWMIFPVTEAVAARGLGEFEPALALLAELTPRLTAETAVRPFIMADSTRALTVIEKWVRHPDEHVRRLASEGTRPRLPWAQQIKALIADPSPALPILHALHRDSSEYVRRSVANHLNDISRDHPGVAVAVAREWMDDPDANTVRVVRHGLRTLVKAGDRDALGVLGFSANAQMSVTVPELENPLVNLGAALEFRCTVTNYGEAAADVAVDYVIHHVRANGSRTPKVFKLGVRQLEPGAQWCITKRHAIKPITTRRYYSGEHLLEVQVNGVRSAAVPFILTTP</sequence>
<dbReference type="Pfam" id="PF08713">
    <property type="entry name" value="DNA_alkylation"/>
    <property type="match status" value="1"/>
</dbReference>
<reference evidence="1" key="1">
    <citation type="journal article" date="2014" name="Int. J. Syst. Evol. Microbiol.">
        <title>Complete genome sequence of Corynebacterium casei LMG S-19264T (=DSM 44701T), isolated from a smear-ripened cheese.</title>
        <authorList>
            <consortium name="US DOE Joint Genome Institute (JGI-PGF)"/>
            <person name="Walter F."/>
            <person name="Albersmeier A."/>
            <person name="Kalinowski J."/>
            <person name="Ruckert C."/>
        </authorList>
    </citation>
    <scope>NUCLEOTIDE SEQUENCE</scope>
    <source>
        <strain evidence="1">CGMCC 1.15478</strain>
    </source>
</reference>
<dbReference type="InterPro" id="IPR014825">
    <property type="entry name" value="DNA_alkylation"/>
</dbReference>